<evidence type="ECO:0000313" key="2">
    <source>
        <dbReference type="Proteomes" id="UP001482620"/>
    </source>
</evidence>
<sequence length="115" mass="12958">MLNQKQPYTPIFTQSIGLSLFHRLPTQILLQETVSQHQGSFEIESVFSSPAACLKLISHLHVDRTLNDSQVRPILSSLLCPPAEHLLPTQVIDEHIVFTVCRILDVWSPLSVFLS</sequence>
<reference evidence="1 2" key="1">
    <citation type="submission" date="2021-06" db="EMBL/GenBank/DDBJ databases">
        <authorList>
            <person name="Palmer J.M."/>
        </authorList>
    </citation>
    <scope>NUCLEOTIDE SEQUENCE [LARGE SCALE GENOMIC DNA]</scope>
    <source>
        <strain evidence="2">if_2019</strain>
        <tissue evidence="1">Muscle</tissue>
    </source>
</reference>
<organism evidence="1 2">
    <name type="scientific">Ilyodon furcidens</name>
    <name type="common">goldbreast splitfin</name>
    <dbReference type="NCBI Taxonomy" id="33524"/>
    <lineage>
        <taxon>Eukaryota</taxon>
        <taxon>Metazoa</taxon>
        <taxon>Chordata</taxon>
        <taxon>Craniata</taxon>
        <taxon>Vertebrata</taxon>
        <taxon>Euteleostomi</taxon>
        <taxon>Actinopterygii</taxon>
        <taxon>Neopterygii</taxon>
        <taxon>Teleostei</taxon>
        <taxon>Neoteleostei</taxon>
        <taxon>Acanthomorphata</taxon>
        <taxon>Ovalentaria</taxon>
        <taxon>Atherinomorphae</taxon>
        <taxon>Cyprinodontiformes</taxon>
        <taxon>Goodeidae</taxon>
        <taxon>Ilyodon</taxon>
    </lineage>
</organism>
<accession>A0ABV0TYM9</accession>
<evidence type="ECO:0000313" key="1">
    <source>
        <dbReference type="EMBL" id="MEQ2236738.1"/>
    </source>
</evidence>
<comment type="caution">
    <text evidence="1">The sequence shown here is derived from an EMBL/GenBank/DDBJ whole genome shotgun (WGS) entry which is preliminary data.</text>
</comment>
<protein>
    <submittedName>
        <fullName evidence="1">Uncharacterized protein</fullName>
    </submittedName>
</protein>
<name>A0ABV0TYM9_9TELE</name>
<proteinExistence type="predicted"/>
<keyword evidence="2" id="KW-1185">Reference proteome</keyword>
<dbReference type="Proteomes" id="UP001482620">
    <property type="component" value="Unassembled WGS sequence"/>
</dbReference>
<dbReference type="EMBL" id="JAHRIQ010047745">
    <property type="protein sequence ID" value="MEQ2236738.1"/>
    <property type="molecule type" value="Genomic_DNA"/>
</dbReference>
<gene>
    <name evidence="1" type="ORF">ILYODFUR_015797</name>
</gene>